<dbReference type="KEGG" id="mrub:DEO27_024050"/>
<dbReference type="InterPro" id="IPR003615">
    <property type="entry name" value="HNH_nuc"/>
</dbReference>
<organism evidence="2 3">
    <name type="scientific">Mucilaginibacter rubeus</name>
    <dbReference type="NCBI Taxonomy" id="2027860"/>
    <lineage>
        <taxon>Bacteria</taxon>
        <taxon>Pseudomonadati</taxon>
        <taxon>Bacteroidota</taxon>
        <taxon>Sphingobacteriia</taxon>
        <taxon>Sphingobacteriales</taxon>
        <taxon>Sphingobacteriaceae</taxon>
        <taxon>Mucilaginibacter</taxon>
    </lineage>
</organism>
<protein>
    <submittedName>
        <fullName evidence="2">TIGR02646 family protein</fullName>
    </submittedName>
</protein>
<dbReference type="InterPro" id="IPR013467">
    <property type="entry name" value="HNH78-like"/>
</dbReference>
<dbReference type="NCBIfam" id="TIGR02646">
    <property type="entry name" value="retron system putative HNH endonuclease"/>
    <property type="match status" value="1"/>
</dbReference>
<dbReference type="GO" id="GO:0003676">
    <property type="term" value="F:nucleic acid binding"/>
    <property type="evidence" value="ECO:0007669"/>
    <property type="project" value="InterPro"/>
</dbReference>
<feature type="domain" description="HNH nuclease" evidence="1">
    <location>
        <begin position="63"/>
        <end position="116"/>
    </location>
</feature>
<sequence>MIKINKDLNQIPESLKPATTEYYNPLSSVPVPTKTTHLHRMKMINDGKYTDETKYNKRYKYDDIRTALGAIYLSKCAYCEQKIELSHVEHYRPKDIYHWLAFSWDNLILACPHCNEYKSTHFELSGTAVTFTNTAANIRSINTLSASYYFRELPKMINPEITDPLPHIKFKVDGAIESNEIRFKYTIEKCKISRTYLKDERRKLLNDFKDDIAAELLKPNKAGQIAGIGALVDKFKRDSKKMTNPYIAFRRYAIRHNWLKEIIKELL</sequence>
<reference evidence="2" key="1">
    <citation type="submission" date="2019-08" db="EMBL/GenBank/DDBJ databases">
        <title>Comparative genome analysis confer to the adaptation heavy metal polluted environment.</title>
        <authorList>
            <person name="Li Y."/>
        </authorList>
    </citation>
    <scope>NUCLEOTIDE SEQUENCE [LARGE SCALE GENOMIC DNA]</scope>
    <source>
        <strain evidence="2">P1</strain>
    </source>
</reference>
<evidence type="ECO:0000259" key="1">
    <source>
        <dbReference type="SMART" id="SM00507"/>
    </source>
</evidence>
<dbReference type="SMART" id="SM00507">
    <property type="entry name" value="HNHc"/>
    <property type="match status" value="1"/>
</dbReference>
<proteinExistence type="predicted"/>
<keyword evidence="3" id="KW-1185">Reference proteome</keyword>
<gene>
    <name evidence="2" type="ORF">DEO27_024050</name>
</gene>
<dbReference type="Proteomes" id="UP000251402">
    <property type="component" value="Chromosome"/>
</dbReference>
<dbReference type="AlphaFoldDB" id="A0A5C1I3W9"/>
<dbReference type="GO" id="GO:0004519">
    <property type="term" value="F:endonuclease activity"/>
    <property type="evidence" value="ECO:0007669"/>
    <property type="project" value="InterPro"/>
</dbReference>
<name>A0A5C1I3W9_9SPHI</name>
<evidence type="ECO:0000313" key="2">
    <source>
        <dbReference type="EMBL" id="QEM12952.1"/>
    </source>
</evidence>
<dbReference type="OrthoDB" id="5918473at2"/>
<dbReference type="GO" id="GO:0008270">
    <property type="term" value="F:zinc ion binding"/>
    <property type="evidence" value="ECO:0007669"/>
    <property type="project" value="InterPro"/>
</dbReference>
<dbReference type="InterPro" id="IPR002711">
    <property type="entry name" value="HNH"/>
</dbReference>
<dbReference type="EMBL" id="CP043450">
    <property type="protein sequence ID" value="QEM12952.1"/>
    <property type="molecule type" value="Genomic_DNA"/>
</dbReference>
<dbReference type="Pfam" id="PF01844">
    <property type="entry name" value="HNH"/>
    <property type="match status" value="1"/>
</dbReference>
<dbReference type="Gene3D" id="1.10.30.50">
    <property type="match status" value="1"/>
</dbReference>
<dbReference type="CDD" id="cd00085">
    <property type="entry name" value="HNHc"/>
    <property type="match status" value="1"/>
</dbReference>
<accession>A0A5C1I3W9</accession>
<evidence type="ECO:0000313" key="3">
    <source>
        <dbReference type="Proteomes" id="UP000251402"/>
    </source>
</evidence>